<evidence type="ECO:0000256" key="1">
    <source>
        <dbReference type="SAM" id="Phobius"/>
    </source>
</evidence>
<dbReference type="GO" id="GO:0009654">
    <property type="term" value="C:photosystem II oxygen evolving complex"/>
    <property type="evidence" value="ECO:0007669"/>
    <property type="project" value="InterPro"/>
</dbReference>
<dbReference type="EMBL" id="LBTA01000048">
    <property type="protein sequence ID" value="KKQ30178.1"/>
    <property type="molecule type" value="Genomic_DNA"/>
</dbReference>
<keyword evidence="1" id="KW-0812">Transmembrane</keyword>
<evidence type="ECO:0000313" key="3">
    <source>
        <dbReference type="EMBL" id="KKQ30178.1"/>
    </source>
</evidence>
<dbReference type="InterPro" id="IPR002683">
    <property type="entry name" value="PsbP_C"/>
</dbReference>
<dbReference type="GO" id="GO:0015979">
    <property type="term" value="P:photosynthesis"/>
    <property type="evidence" value="ECO:0007669"/>
    <property type="project" value="InterPro"/>
</dbReference>
<dbReference type="SUPFAM" id="SSF55724">
    <property type="entry name" value="Mog1p/PsbP-like"/>
    <property type="match status" value="1"/>
</dbReference>
<feature type="domain" description="PsbP C-terminal" evidence="2">
    <location>
        <begin position="187"/>
        <end position="338"/>
    </location>
</feature>
<dbReference type="Gene3D" id="3.40.1000.10">
    <property type="entry name" value="Mog1/PsbP, alpha/beta/alpha sandwich"/>
    <property type="match status" value="1"/>
</dbReference>
<gene>
    <name evidence="3" type="ORF">US45_C0048G0008</name>
</gene>
<dbReference type="GO" id="GO:0019898">
    <property type="term" value="C:extrinsic component of membrane"/>
    <property type="evidence" value="ECO:0007669"/>
    <property type="project" value="InterPro"/>
</dbReference>
<dbReference type="Pfam" id="PF01789">
    <property type="entry name" value="PsbP"/>
    <property type="match status" value="1"/>
</dbReference>
<comment type="caution">
    <text evidence="3">The sequence shown here is derived from an EMBL/GenBank/DDBJ whole genome shotgun (WGS) entry which is preliminary data.</text>
</comment>
<evidence type="ECO:0000313" key="4">
    <source>
        <dbReference type="Proteomes" id="UP000034701"/>
    </source>
</evidence>
<accession>A0A0G0GGE8</accession>
<dbReference type="GO" id="GO:0005509">
    <property type="term" value="F:calcium ion binding"/>
    <property type="evidence" value="ECO:0007669"/>
    <property type="project" value="InterPro"/>
</dbReference>
<reference evidence="3 4" key="1">
    <citation type="journal article" date="2015" name="Nature">
        <title>rRNA introns, odd ribosomes, and small enigmatic genomes across a large radiation of phyla.</title>
        <authorList>
            <person name="Brown C.T."/>
            <person name="Hug L.A."/>
            <person name="Thomas B.C."/>
            <person name="Sharon I."/>
            <person name="Castelle C.J."/>
            <person name="Singh A."/>
            <person name="Wilkins M.J."/>
            <person name="Williams K.H."/>
            <person name="Banfield J.F."/>
        </authorList>
    </citation>
    <scope>NUCLEOTIDE SEQUENCE [LARGE SCALE GENOMIC DNA]</scope>
</reference>
<dbReference type="AlphaFoldDB" id="A0A0G0GGE8"/>
<dbReference type="Proteomes" id="UP000034701">
    <property type="component" value="Unassembled WGS sequence"/>
</dbReference>
<feature type="transmembrane region" description="Helical" evidence="1">
    <location>
        <begin position="6"/>
        <end position="26"/>
    </location>
</feature>
<organism evidence="3 4">
    <name type="scientific">Candidatus Nomurabacteria bacterium GW2011_GWA1_37_20</name>
    <dbReference type="NCBI Taxonomy" id="1618729"/>
    <lineage>
        <taxon>Bacteria</taxon>
        <taxon>Candidatus Nomuraibacteriota</taxon>
    </lineage>
</organism>
<evidence type="ECO:0000259" key="2">
    <source>
        <dbReference type="Pfam" id="PF01789"/>
    </source>
</evidence>
<feature type="transmembrane region" description="Helical" evidence="1">
    <location>
        <begin position="47"/>
        <end position="67"/>
    </location>
</feature>
<keyword evidence="1" id="KW-0472">Membrane</keyword>
<protein>
    <recommendedName>
        <fullName evidence="2">PsbP C-terminal domain-containing protein</fullName>
    </recommendedName>
</protein>
<dbReference type="InterPro" id="IPR016123">
    <property type="entry name" value="Mog1/PsbP_a/b/a-sand"/>
</dbReference>
<name>A0A0G0GGE8_9BACT</name>
<sequence length="342" mass="38899">MLESILIVGGIMLLVAILISPFYFFRKKSVPKAETEIYYSKMPWWRGAIYFIGGALLFVFILSYLVLKEEIGFNLGMLGWLIIFSILFLLYAKAKKIKLKKKEGTFGFYLVEEFTRDNSLLGTQEVRKKKGIVRKTVEIILIALVLSVAVSWFVRSIVFNAGERAMSELTEISTDKSAQHSEINGNIYRNTKYHFRIKFPENWTIQQGDGPHIVQKAVFGNSTISIIAQEFDFGGESFSSIKDIGSAKEFIDSTIEGTKKKFSDVKVIDYGETKIDNEPAYWVEYSAKSQVLDFDLEATQLIYFLAKGNILYSISAGTASNEYAKIKPKFYQVVSTFVIENY</sequence>
<feature type="transmembrane region" description="Helical" evidence="1">
    <location>
        <begin position="137"/>
        <end position="154"/>
    </location>
</feature>
<feature type="transmembrane region" description="Helical" evidence="1">
    <location>
        <begin position="73"/>
        <end position="92"/>
    </location>
</feature>
<keyword evidence="1" id="KW-1133">Transmembrane helix</keyword>
<proteinExistence type="predicted"/>